<reference evidence="2" key="1">
    <citation type="submission" date="2020-08" db="EMBL/GenBank/DDBJ databases">
        <title>Multicomponent nature underlies the extraordinary mechanical properties of spider dragline silk.</title>
        <authorList>
            <person name="Kono N."/>
            <person name="Nakamura H."/>
            <person name="Mori M."/>
            <person name="Yoshida Y."/>
            <person name="Ohtoshi R."/>
            <person name="Malay A.D."/>
            <person name="Moran D.A.P."/>
            <person name="Tomita M."/>
            <person name="Numata K."/>
            <person name="Arakawa K."/>
        </authorList>
    </citation>
    <scope>NUCLEOTIDE SEQUENCE</scope>
</reference>
<evidence type="ECO:0000313" key="3">
    <source>
        <dbReference type="Proteomes" id="UP000886998"/>
    </source>
</evidence>
<evidence type="ECO:0000256" key="1">
    <source>
        <dbReference type="SAM" id="MobiDB-lite"/>
    </source>
</evidence>
<feature type="compositionally biased region" description="Basic and acidic residues" evidence="1">
    <location>
        <begin position="1"/>
        <end position="18"/>
    </location>
</feature>
<gene>
    <name evidence="2" type="primary">X975_26921</name>
    <name evidence="2" type="ORF">TNIN_451001</name>
</gene>
<dbReference type="OrthoDB" id="5876240at2759"/>
<sequence>MKGHRDGLGQLEEDHISSSEDDSSDEEDFSSVRQWFKIDSSSHAPSRFSFTGDVGMKACVTNISDLLEYFELFFTDEIVKHIVTETNIFAAENLNKFKSKEHFRTIIGVKLMRMRVFFATLIL</sequence>
<comment type="caution">
    <text evidence="2">The sequence shown here is derived from an EMBL/GenBank/DDBJ whole genome shotgun (WGS) entry which is preliminary data.</text>
</comment>
<accession>A0A8X6Y5C1</accession>
<feature type="compositionally biased region" description="Acidic residues" evidence="1">
    <location>
        <begin position="19"/>
        <end position="28"/>
    </location>
</feature>
<keyword evidence="3" id="KW-1185">Reference proteome</keyword>
<evidence type="ECO:0000313" key="2">
    <source>
        <dbReference type="EMBL" id="GFY66356.1"/>
    </source>
</evidence>
<dbReference type="AlphaFoldDB" id="A0A8X6Y5C1"/>
<dbReference type="Proteomes" id="UP000886998">
    <property type="component" value="Unassembled WGS sequence"/>
</dbReference>
<name>A0A8X6Y5C1_9ARAC</name>
<proteinExistence type="predicted"/>
<feature type="region of interest" description="Disordered" evidence="1">
    <location>
        <begin position="1"/>
        <end position="28"/>
    </location>
</feature>
<protein>
    <submittedName>
        <fullName evidence="2">PiggyBac transposable element-derived protein 4</fullName>
    </submittedName>
</protein>
<organism evidence="2 3">
    <name type="scientific">Trichonephila inaurata madagascariensis</name>
    <dbReference type="NCBI Taxonomy" id="2747483"/>
    <lineage>
        <taxon>Eukaryota</taxon>
        <taxon>Metazoa</taxon>
        <taxon>Ecdysozoa</taxon>
        <taxon>Arthropoda</taxon>
        <taxon>Chelicerata</taxon>
        <taxon>Arachnida</taxon>
        <taxon>Araneae</taxon>
        <taxon>Araneomorphae</taxon>
        <taxon>Entelegynae</taxon>
        <taxon>Araneoidea</taxon>
        <taxon>Nephilidae</taxon>
        <taxon>Trichonephila</taxon>
        <taxon>Trichonephila inaurata</taxon>
    </lineage>
</organism>
<dbReference type="EMBL" id="BMAV01015991">
    <property type="protein sequence ID" value="GFY66356.1"/>
    <property type="molecule type" value="Genomic_DNA"/>
</dbReference>